<dbReference type="InterPro" id="IPR001680">
    <property type="entry name" value="WD40_rpt"/>
</dbReference>
<comment type="caution">
    <text evidence="6">The sequence shown here is derived from an EMBL/GenBank/DDBJ whole genome shotgun (WGS) entry which is preliminary data.</text>
</comment>
<protein>
    <recommendedName>
        <fullName evidence="4">ASTRA-associated protein 1</fullName>
    </recommendedName>
</protein>
<keyword evidence="7" id="KW-1185">Reference proteome</keyword>
<feature type="region of interest" description="Disordered" evidence="5">
    <location>
        <begin position="383"/>
        <end position="403"/>
    </location>
</feature>
<dbReference type="InterPro" id="IPR019775">
    <property type="entry name" value="WD40_repeat_CS"/>
</dbReference>
<evidence type="ECO:0000256" key="1">
    <source>
        <dbReference type="ARBA" id="ARBA00022574"/>
    </source>
</evidence>
<dbReference type="Proteomes" id="UP001163828">
    <property type="component" value="Unassembled WGS sequence"/>
</dbReference>
<gene>
    <name evidence="6" type="ORF">F5050DRAFT_1573186</name>
</gene>
<sequence length="432" mass="47448">MSNVKAPAPIHLLRSHTSSIAVVFISRDNERVYSGDASGHAVSTSTRTLRAIASWKAHEDGFLGIEEWENTIITHGRDNKLHVWKRPDETSITSGIGSSAALPGLSTPVLWFSMDVNALNYCRFSLLPASFMGSTSLPESLPSASTSKVDSSSECTALIALPNLIESSEADVWSIPSCERLHAAIGKRAKTSIFYGDGRAGENPTGIIMSLHLFETASPSRSTPELRILISYENGNVALRRYANSEKSMSVEGKGWEVIWETALHREAIMAMQVSSNNQFALTVSADHIIGRYDLTVSEKVHHGFWLISVKASTPDGSTIHRTKHPGNACIAIRDDGRVCAVGGWDGRIRLYSTSSLKPLGTLKYHKDGCQALSFATMISTDPGSRYKEQDQDADEDEDMLDEEKMQRGRWLMSGGKDNRIAIWELISFEKS</sequence>
<proteinExistence type="inferred from homology"/>
<reference evidence="6" key="1">
    <citation type="submission" date="2022-08" db="EMBL/GenBank/DDBJ databases">
        <authorList>
            <consortium name="DOE Joint Genome Institute"/>
            <person name="Min B."/>
            <person name="Riley R."/>
            <person name="Sierra-Patev S."/>
            <person name="Naranjo-Ortiz M."/>
            <person name="Looney B."/>
            <person name="Konkel Z."/>
            <person name="Slot J.C."/>
            <person name="Sakamoto Y."/>
            <person name="Steenwyk J.L."/>
            <person name="Rokas A."/>
            <person name="Carro J."/>
            <person name="Camarero S."/>
            <person name="Ferreira P."/>
            <person name="Molpeceres G."/>
            <person name="Ruiz-Duenas F.J."/>
            <person name="Serrano A."/>
            <person name="Henrissat B."/>
            <person name="Drula E."/>
            <person name="Hughes K.W."/>
            <person name="Mata J.L."/>
            <person name="Ishikawa N.K."/>
            <person name="Vargas-Isla R."/>
            <person name="Ushijima S."/>
            <person name="Smith C.A."/>
            <person name="Ahrendt S."/>
            <person name="Andreopoulos W."/>
            <person name="He G."/>
            <person name="Labutti K."/>
            <person name="Lipzen A."/>
            <person name="Ng V."/>
            <person name="Sandor L."/>
            <person name="Barry K."/>
            <person name="Martinez A.T."/>
            <person name="Xiao Y."/>
            <person name="Gibbons J.G."/>
            <person name="Terashima K."/>
            <person name="Hibbett D.S."/>
            <person name="Grigoriev I.V."/>
        </authorList>
    </citation>
    <scope>NUCLEOTIDE SEQUENCE</scope>
    <source>
        <strain evidence="6">TFB10827</strain>
    </source>
</reference>
<keyword evidence="1" id="KW-0853">WD repeat</keyword>
<organism evidence="6 7">
    <name type="scientific">Lentinula boryana</name>
    <dbReference type="NCBI Taxonomy" id="40481"/>
    <lineage>
        <taxon>Eukaryota</taxon>
        <taxon>Fungi</taxon>
        <taxon>Dikarya</taxon>
        <taxon>Basidiomycota</taxon>
        <taxon>Agaricomycotina</taxon>
        <taxon>Agaricomycetes</taxon>
        <taxon>Agaricomycetidae</taxon>
        <taxon>Agaricales</taxon>
        <taxon>Marasmiineae</taxon>
        <taxon>Omphalotaceae</taxon>
        <taxon>Lentinula</taxon>
    </lineage>
</organism>
<evidence type="ECO:0000256" key="3">
    <source>
        <dbReference type="ARBA" id="ARBA00037931"/>
    </source>
</evidence>
<dbReference type="SMART" id="SM00320">
    <property type="entry name" value="WD40"/>
    <property type="match status" value="5"/>
</dbReference>
<dbReference type="Pfam" id="PF00400">
    <property type="entry name" value="WD40"/>
    <property type="match status" value="1"/>
</dbReference>
<dbReference type="PROSITE" id="PS00678">
    <property type="entry name" value="WD_REPEATS_1"/>
    <property type="match status" value="1"/>
</dbReference>
<evidence type="ECO:0000313" key="7">
    <source>
        <dbReference type="Proteomes" id="UP001163828"/>
    </source>
</evidence>
<keyword evidence="2" id="KW-0677">Repeat</keyword>
<comment type="similarity">
    <text evidence="3">Belongs to the WD repeat ASA1 family.</text>
</comment>
<evidence type="ECO:0000256" key="4">
    <source>
        <dbReference type="ARBA" id="ARBA00040563"/>
    </source>
</evidence>
<evidence type="ECO:0000256" key="2">
    <source>
        <dbReference type="ARBA" id="ARBA00022737"/>
    </source>
</evidence>
<dbReference type="InterPro" id="IPR036322">
    <property type="entry name" value="WD40_repeat_dom_sf"/>
</dbReference>
<dbReference type="Gene3D" id="2.130.10.10">
    <property type="entry name" value="YVTN repeat-like/Quinoprotein amine dehydrogenase"/>
    <property type="match status" value="2"/>
</dbReference>
<dbReference type="InterPro" id="IPR015943">
    <property type="entry name" value="WD40/YVTN_repeat-like_dom_sf"/>
</dbReference>
<name>A0ABQ8QAR8_9AGAR</name>
<dbReference type="SUPFAM" id="SSF50978">
    <property type="entry name" value="WD40 repeat-like"/>
    <property type="match status" value="1"/>
</dbReference>
<evidence type="ECO:0000313" key="6">
    <source>
        <dbReference type="EMBL" id="KAJ3995642.1"/>
    </source>
</evidence>
<dbReference type="PANTHER" id="PTHR19854:SF1">
    <property type="entry name" value="GUANINE NUCLEOTIDE-BINDING PROTEIN SUBUNIT BETA-LIKE PROTEIN 1"/>
    <property type="match status" value="1"/>
</dbReference>
<accession>A0ABQ8QAR8</accession>
<feature type="compositionally biased region" description="Acidic residues" evidence="5">
    <location>
        <begin position="392"/>
        <end position="402"/>
    </location>
</feature>
<dbReference type="EMBL" id="MU790645">
    <property type="protein sequence ID" value="KAJ3995642.1"/>
    <property type="molecule type" value="Genomic_DNA"/>
</dbReference>
<dbReference type="PANTHER" id="PTHR19854">
    <property type="entry name" value="TRANSDUCIN BETA-LIKE 3"/>
    <property type="match status" value="1"/>
</dbReference>
<evidence type="ECO:0000256" key="5">
    <source>
        <dbReference type="SAM" id="MobiDB-lite"/>
    </source>
</evidence>